<dbReference type="EMBL" id="KE356560">
    <property type="protein sequence ID" value="ERG90991.1"/>
    <property type="molecule type" value="Genomic_DNA"/>
</dbReference>
<name>U1PFU6_9EURY</name>
<evidence type="ECO:0000313" key="1">
    <source>
        <dbReference type="EMBL" id="ERG90991.1"/>
    </source>
</evidence>
<evidence type="ECO:0000313" key="2">
    <source>
        <dbReference type="Proteomes" id="UP000030649"/>
    </source>
</evidence>
<protein>
    <submittedName>
        <fullName evidence="1">Uncharacterized protein</fullName>
    </submittedName>
</protein>
<dbReference type="AlphaFoldDB" id="U1PFU6"/>
<dbReference type="Proteomes" id="UP000030649">
    <property type="component" value="Unassembled WGS sequence"/>
</dbReference>
<proteinExistence type="predicted"/>
<dbReference type="HOGENOM" id="CLU_3094044_0_0_2"/>
<reference evidence="1 2" key="1">
    <citation type="journal article" date="2013" name="PLoS ONE">
        <title>Assembly-driven community genomics of a hypersaline microbial ecosystem.</title>
        <authorList>
            <person name="Podell S."/>
            <person name="Ugalde J.A."/>
            <person name="Narasingarao P."/>
            <person name="Banfield J.F."/>
            <person name="Heidelberg K.B."/>
            <person name="Allen E.E."/>
        </authorList>
    </citation>
    <scope>NUCLEOTIDE SEQUENCE [LARGE SCALE GENOMIC DNA]</scope>
    <source>
        <strain evidence="2">J07HQW1</strain>
    </source>
</reference>
<organism evidence="1 2">
    <name type="scientific">Haloquadratum walsbyi J07HQW1</name>
    <dbReference type="NCBI Taxonomy" id="1238424"/>
    <lineage>
        <taxon>Archaea</taxon>
        <taxon>Methanobacteriati</taxon>
        <taxon>Methanobacteriota</taxon>
        <taxon>Stenosarchaea group</taxon>
        <taxon>Halobacteria</taxon>
        <taxon>Halobacteriales</taxon>
        <taxon>Haloferacaceae</taxon>
        <taxon>Haloquadratum</taxon>
    </lineage>
</organism>
<accession>U1PFU6</accession>
<gene>
    <name evidence="1" type="ORF">J07HQW1_01022</name>
</gene>
<sequence length="51" mass="5370">MIINGASGVRGSIISTHVSTSLLRWKKDDSGVSVKNLLLQRQGGFGTGITI</sequence>
<dbReference type="STRING" id="1238424.J07HQW1_01022"/>